<keyword evidence="2" id="KW-0812">Transmembrane</keyword>
<dbReference type="InterPro" id="IPR045338">
    <property type="entry name" value="DUF6535"/>
</dbReference>
<reference evidence="4 5" key="1">
    <citation type="journal article" date="2016" name="Mol. Biol. Evol.">
        <title>Comparative Genomics of Early-Diverging Mushroom-Forming Fungi Provides Insights into the Origins of Lignocellulose Decay Capabilities.</title>
        <authorList>
            <person name="Nagy L.G."/>
            <person name="Riley R."/>
            <person name="Tritt A."/>
            <person name="Adam C."/>
            <person name="Daum C."/>
            <person name="Floudas D."/>
            <person name="Sun H."/>
            <person name="Yadav J.S."/>
            <person name="Pangilinan J."/>
            <person name="Larsson K.H."/>
            <person name="Matsuura K."/>
            <person name="Barry K."/>
            <person name="Labutti K."/>
            <person name="Kuo R."/>
            <person name="Ohm R.A."/>
            <person name="Bhattacharya S.S."/>
            <person name="Shirouzu T."/>
            <person name="Yoshinaga Y."/>
            <person name="Martin F.M."/>
            <person name="Grigoriev I.V."/>
            <person name="Hibbett D.S."/>
        </authorList>
    </citation>
    <scope>NUCLEOTIDE SEQUENCE [LARGE SCALE GENOMIC DNA]</scope>
    <source>
        <strain evidence="4 5">HHB12029</strain>
    </source>
</reference>
<dbReference type="AlphaFoldDB" id="A0A165JUD0"/>
<evidence type="ECO:0000259" key="3">
    <source>
        <dbReference type="Pfam" id="PF20153"/>
    </source>
</evidence>
<dbReference type="Proteomes" id="UP000077266">
    <property type="component" value="Unassembled WGS sequence"/>
</dbReference>
<dbReference type="EMBL" id="KV425958">
    <property type="protein sequence ID" value="KZV95346.1"/>
    <property type="molecule type" value="Genomic_DNA"/>
</dbReference>
<proteinExistence type="predicted"/>
<feature type="region of interest" description="Disordered" evidence="1">
    <location>
        <begin position="1"/>
        <end position="31"/>
    </location>
</feature>
<keyword evidence="2" id="KW-0472">Membrane</keyword>
<accession>A0A165JUD0</accession>
<gene>
    <name evidence="4" type="ORF">EXIGLDRAFT_766259</name>
</gene>
<dbReference type="InParanoid" id="A0A165JUD0"/>
<dbReference type="Pfam" id="PF20153">
    <property type="entry name" value="DUF6535"/>
    <property type="match status" value="1"/>
</dbReference>
<feature type="domain" description="DUF6535" evidence="3">
    <location>
        <begin position="79"/>
        <end position="146"/>
    </location>
</feature>
<name>A0A165JUD0_EXIGL</name>
<evidence type="ECO:0000313" key="4">
    <source>
        <dbReference type="EMBL" id="KZV95346.1"/>
    </source>
</evidence>
<organism evidence="4 5">
    <name type="scientific">Exidia glandulosa HHB12029</name>
    <dbReference type="NCBI Taxonomy" id="1314781"/>
    <lineage>
        <taxon>Eukaryota</taxon>
        <taxon>Fungi</taxon>
        <taxon>Dikarya</taxon>
        <taxon>Basidiomycota</taxon>
        <taxon>Agaricomycotina</taxon>
        <taxon>Agaricomycetes</taxon>
        <taxon>Auriculariales</taxon>
        <taxon>Exidiaceae</taxon>
        <taxon>Exidia</taxon>
    </lineage>
</organism>
<feature type="transmembrane region" description="Helical" evidence="2">
    <location>
        <begin position="103"/>
        <end position="120"/>
    </location>
</feature>
<sequence>MTDIIADTHSTHDHGVADDGEHRDTTSPVPRLQDQHVLPDYQRYSPDVLYPPEELDTPFKQKYPPDPFGGEMDENAPVWKVYQDTATIQDGALLDAWNKTLDILLIFAGLFSAVITAFIIESYRLLQPDFQEYTARALQVLVSMHNGSGILDPVHPLSDPSLCL</sequence>
<protein>
    <recommendedName>
        <fullName evidence="3">DUF6535 domain-containing protein</fullName>
    </recommendedName>
</protein>
<evidence type="ECO:0000313" key="5">
    <source>
        <dbReference type="Proteomes" id="UP000077266"/>
    </source>
</evidence>
<evidence type="ECO:0000256" key="2">
    <source>
        <dbReference type="SAM" id="Phobius"/>
    </source>
</evidence>
<keyword evidence="2" id="KW-1133">Transmembrane helix</keyword>
<feature type="compositionally biased region" description="Basic and acidic residues" evidence="1">
    <location>
        <begin position="9"/>
        <end position="25"/>
    </location>
</feature>
<keyword evidence="5" id="KW-1185">Reference proteome</keyword>
<evidence type="ECO:0000256" key="1">
    <source>
        <dbReference type="SAM" id="MobiDB-lite"/>
    </source>
</evidence>